<feature type="transmembrane region" description="Helical" evidence="1">
    <location>
        <begin position="192"/>
        <end position="210"/>
    </location>
</feature>
<dbReference type="RefSeq" id="WP_250874705.1">
    <property type="nucleotide sequence ID" value="NZ_JALXFV010000008.1"/>
</dbReference>
<evidence type="ECO:0000313" key="3">
    <source>
        <dbReference type="Proteomes" id="UP001597187"/>
    </source>
</evidence>
<feature type="transmembrane region" description="Helical" evidence="1">
    <location>
        <begin position="84"/>
        <end position="105"/>
    </location>
</feature>
<name>A0ABD6AYV9_9EURY</name>
<keyword evidence="1" id="KW-0472">Membrane</keyword>
<comment type="caution">
    <text evidence="2">The sequence shown here is derived from an EMBL/GenBank/DDBJ whole genome shotgun (WGS) entry which is preliminary data.</text>
</comment>
<sequence length="231" mass="25309">MIPERWAEYYLSNTPSLVWLLVANVAAVLVGVRYYVASMPAVETFAWPLYADSPTAVFVATLSIATLLPNLGRRLREAPINLPLAYLHTLSFALLVKTGLWTVLALNLRFSLYFPEVWAYFGIILTHLAFLAEAYLLPHFGRTTRGALAFALVVMLVGDFVDYGLAETVGCVLGSPLGRCDIYPPLRYDPGLALPVLTVLTTILTVALASRAFDRYEADSAGPPTADRDVP</sequence>
<feature type="transmembrane region" description="Helical" evidence="1">
    <location>
        <begin position="16"/>
        <end position="36"/>
    </location>
</feature>
<organism evidence="2 3">
    <name type="scientific">Halomarina rubra</name>
    <dbReference type="NCBI Taxonomy" id="2071873"/>
    <lineage>
        <taxon>Archaea</taxon>
        <taxon>Methanobacteriati</taxon>
        <taxon>Methanobacteriota</taxon>
        <taxon>Stenosarchaea group</taxon>
        <taxon>Halobacteria</taxon>
        <taxon>Halobacteriales</taxon>
        <taxon>Natronomonadaceae</taxon>
        <taxon>Halomarina</taxon>
    </lineage>
</organism>
<protein>
    <submittedName>
        <fullName evidence="2">DUF1405 domain-containing protein</fullName>
    </submittedName>
</protein>
<dbReference type="InterPro" id="IPR009845">
    <property type="entry name" value="DUF1405"/>
</dbReference>
<dbReference type="Pfam" id="PF07187">
    <property type="entry name" value="DUF1405"/>
    <property type="match status" value="1"/>
</dbReference>
<proteinExistence type="predicted"/>
<gene>
    <name evidence="2" type="ORF">ACFSBT_15915</name>
</gene>
<feature type="transmembrane region" description="Helical" evidence="1">
    <location>
        <begin position="56"/>
        <end position="72"/>
    </location>
</feature>
<dbReference type="Proteomes" id="UP001597187">
    <property type="component" value="Unassembled WGS sequence"/>
</dbReference>
<dbReference type="EMBL" id="JBHUDC010000008">
    <property type="protein sequence ID" value="MFD1514768.1"/>
    <property type="molecule type" value="Genomic_DNA"/>
</dbReference>
<keyword evidence="1" id="KW-0812">Transmembrane</keyword>
<feature type="transmembrane region" description="Helical" evidence="1">
    <location>
        <begin position="148"/>
        <end position="166"/>
    </location>
</feature>
<evidence type="ECO:0000313" key="2">
    <source>
        <dbReference type="EMBL" id="MFD1514768.1"/>
    </source>
</evidence>
<keyword evidence="3" id="KW-1185">Reference proteome</keyword>
<reference evidence="2 3" key="1">
    <citation type="journal article" date="2019" name="Int. J. Syst. Evol. Microbiol.">
        <title>The Global Catalogue of Microorganisms (GCM) 10K type strain sequencing project: providing services to taxonomists for standard genome sequencing and annotation.</title>
        <authorList>
            <consortium name="The Broad Institute Genomics Platform"/>
            <consortium name="The Broad Institute Genome Sequencing Center for Infectious Disease"/>
            <person name="Wu L."/>
            <person name="Ma J."/>
        </authorList>
    </citation>
    <scope>NUCLEOTIDE SEQUENCE [LARGE SCALE GENOMIC DNA]</scope>
    <source>
        <strain evidence="2 3">CGMCC 1.12563</strain>
    </source>
</reference>
<accession>A0ABD6AYV9</accession>
<feature type="transmembrane region" description="Helical" evidence="1">
    <location>
        <begin position="117"/>
        <end position="136"/>
    </location>
</feature>
<dbReference type="PANTHER" id="PTHR40042:SF1">
    <property type="entry name" value="DUF1405 DOMAIN-CONTAINING PROTEIN"/>
    <property type="match status" value="1"/>
</dbReference>
<keyword evidence="1" id="KW-1133">Transmembrane helix</keyword>
<dbReference type="PANTHER" id="PTHR40042">
    <property type="entry name" value="HYPOTHETICAL MEMBRANE SPANNING PROTEIN"/>
    <property type="match status" value="1"/>
</dbReference>
<dbReference type="AlphaFoldDB" id="A0ABD6AYV9"/>
<evidence type="ECO:0000256" key="1">
    <source>
        <dbReference type="SAM" id="Phobius"/>
    </source>
</evidence>